<organism evidence="1 2">
    <name type="scientific">Desulfosarcina widdelii</name>
    <dbReference type="NCBI Taxonomy" id="947919"/>
    <lineage>
        <taxon>Bacteria</taxon>
        <taxon>Pseudomonadati</taxon>
        <taxon>Thermodesulfobacteriota</taxon>
        <taxon>Desulfobacteria</taxon>
        <taxon>Desulfobacterales</taxon>
        <taxon>Desulfosarcinaceae</taxon>
        <taxon>Desulfosarcina</taxon>
    </lineage>
</organism>
<dbReference type="OrthoDB" id="5420003at2"/>
<evidence type="ECO:0000313" key="2">
    <source>
        <dbReference type="Proteomes" id="UP000427769"/>
    </source>
</evidence>
<dbReference type="AlphaFoldDB" id="A0A5K7YX42"/>
<dbReference type="RefSeq" id="WP_155302317.1">
    <property type="nucleotide sequence ID" value="NZ_AP021875.1"/>
</dbReference>
<dbReference type="EMBL" id="AP021875">
    <property type="protein sequence ID" value="BBO73188.1"/>
    <property type="molecule type" value="Genomic_DNA"/>
</dbReference>
<keyword evidence="2" id="KW-1185">Reference proteome</keyword>
<dbReference type="Proteomes" id="UP000427769">
    <property type="component" value="Chromosome"/>
</dbReference>
<name>A0A5K7YX42_9BACT</name>
<protein>
    <submittedName>
        <fullName evidence="1">Uncharacterized protein</fullName>
    </submittedName>
</protein>
<gene>
    <name evidence="1" type="ORF">DSCW_06050</name>
</gene>
<sequence>MKQDPFGNLMDWGTVLDIFEELADSGKLVECQPGLIRILRFKGNWRLREEVLKRVGEIQAPSEDLFRQVLSILADDNIYYDARVIAGDALCAMLKNIHAASYEELSTAVKKLIEKLMQTPQPPFFGEAVERLYDEIAAPSMLEN</sequence>
<evidence type="ECO:0000313" key="1">
    <source>
        <dbReference type="EMBL" id="BBO73188.1"/>
    </source>
</evidence>
<reference evidence="1 2" key="1">
    <citation type="submission" date="2019-11" db="EMBL/GenBank/DDBJ databases">
        <title>Comparative genomics of hydrocarbon-degrading Desulfosarcina strains.</title>
        <authorList>
            <person name="Watanabe M."/>
            <person name="Kojima H."/>
            <person name="Fukui M."/>
        </authorList>
    </citation>
    <scope>NUCLEOTIDE SEQUENCE [LARGE SCALE GENOMIC DNA]</scope>
    <source>
        <strain evidence="1 2">PP31</strain>
    </source>
</reference>
<accession>A0A5K7YX42</accession>
<proteinExistence type="predicted"/>
<dbReference type="KEGG" id="dwd:DSCW_06050"/>